<keyword evidence="4 7" id="KW-0274">FAD</keyword>
<evidence type="ECO:0000313" key="12">
    <source>
        <dbReference type="EMBL" id="TLS52100.1"/>
    </source>
</evidence>
<keyword evidence="3 7" id="KW-0285">Flavoprotein</keyword>
<dbReference type="Gene3D" id="1.20.140.10">
    <property type="entry name" value="Butyryl-CoA Dehydrogenase, subunit A, domain 3"/>
    <property type="match status" value="2"/>
</dbReference>
<dbReference type="PROSITE" id="PS00072">
    <property type="entry name" value="ACYL_COA_DH_1"/>
    <property type="match status" value="1"/>
</dbReference>
<dbReference type="Pfam" id="PF21263">
    <property type="entry name" value="Acyl-CoA-dh_C"/>
    <property type="match status" value="1"/>
</dbReference>
<dbReference type="GO" id="GO:0050660">
    <property type="term" value="F:flavin adenine dinucleotide binding"/>
    <property type="evidence" value="ECO:0007669"/>
    <property type="project" value="InterPro"/>
</dbReference>
<dbReference type="Pfam" id="PF02771">
    <property type="entry name" value="Acyl-CoA_dh_N"/>
    <property type="match status" value="1"/>
</dbReference>
<feature type="domain" description="Acyl-CoA dehydrogenase-like C-terminal" evidence="11">
    <location>
        <begin position="467"/>
        <end position="569"/>
    </location>
</feature>
<dbReference type="RefSeq" id="WP_138194344.1">
    <property type="nucleotide sequence ID" value="NZ_VCIW01000006.1"/>
</dbReference>
<evidence type="ECO:0000256" key="2">
    <source>
        <dbReference type="ARBA" id="ARBA00009347"/>
    </source>
</evidence>
<dbReference type="InterPro" id="IPR037069">
    <property type="entry name" value="AcylCoA_DH/ox_N_sf"/>
</dbReference>
<dbReference type="SUPFAM" id="SSF47203">
    <property type="entry name" value="Acyl-CoA dehydrogenase C-terminal domain-like"/>
    <property type="match status" value="1"/>
</dbReference>
<sequence>MSVSERNLKPYLAGGGFIIDDAPPEAVATPEDFTEEQRMFAETTRDFIESEVLPHDERLEKLNYELTVKLMRKAGELGLLGADVPEAYGGLGLDKISSTIINENLAKASSFALSIGAHVGIGTLPIVFFGSKEQKEKYLPALATGEKIAAYCLTEPASGSDALGAKTTARLSSDGKHYILNGSKIYITNGGFADVYIVYAKIDGTDFSAFILERGMEGFTTGPEEKKMGIKGSSTVPLYFEDVHVPVENLLGEPGRGHVIAFNILNIGRFKLAAGTVGACKESIALSAAYANTRQQFGRPISSFPLIGAKLADMNVRTYALESMVYRTAGLINDSLAGLDYNAPDAGRESARGIAEYAIECSINKVFASEALDFVADEGVQIHGGYGYVQEYKIERIYRDSRINRIFEGTNEINRMLIPGTLLKKALKGELPLLQKAQEFQSELLSFSPPASFEGALEQEAHLVRTMKKIFLLVGGAAVQKYGMNLEKEQEALSALADVMILAYAAESALLRTKKRIAAAGEAKAQLAILMTRVYAQEAFDAIEGLAKRQLAAMEEGDALRTMLSALKKLARHQPINATALKREIAARVVDSEKYVD</sequence>
<reference evidence="12 13" key="1">
    <citation type="submission" date="2019-05" db="EMBL/GenBank/DDBJ databases">
        <authorList>
            <person name="Narsing Rao M.P."/>
            <person name="Li W.J."/>
        </authorList>
    </citation>
    <scope>NUCLEOTIDE SEQUENCE [LARGE SCALE GENOMIC DNA]</scope>
    <source>
        <strain evidence="12 13">SYSU_K30003</strain>
    </source>
</reference>
<gene>
    <name evidence="12" type="ORF">FE782_12115</name>
</gene>
<name>A0A5R9GDD2_9BACL</name>
<dbReference type="OrthoDB" id="9802447at2"/>
<evidence type="ECO:0000313" key="13">
    <source>
        <dbReference type="Proteomes" id="UP000309676"/>
    </source>
</evidence>
<dbReference type="SUPFAM" id="SSF56645">
    <property type="entry name" value="Acyl-CoA dehydrogenase NM domain-like"/>
    <property type="match status" value="1"/>
</dbReference>
<dbReference type="InterPro" id="IPR013786">
    <property type="entry name" value="AcylCoA_DH/ox_N"/>
</dbReference>
<dbReference type="FunFam" id="2.40.110.10:FF:000006">
    <property type="entry name" value="very long-chain specific acyl-CoA dehydrogenase, mitochondrial"/>
    <property type="match status" value="1"/>
</dbReference>
<dbReference type="Gene3D" id="2.40.110.10">
    <property type="entry name" value="Butyryl-CoA Dehydrogenase, subunit A, domain 2"/>
    <property type="match status" value="1"/>
</dbReference>
<proteinExistence type="inferred from homology"/>
<feature type="domain" description="Acyl-CoA dehydrogenase/oxidase N-terminal" evidence="10">
    <location>
        <begin position="34"/>
        <end position="146"/>
    </location>
</feature>
<dbReference type="InterPro" id="IPR009100">
    <property type="entry name" value="AcylCoA_DH/oxidase_NM_dom_sf"/>
</dbReference>
<evidence type="ECO:0000256" key="4">
    <source>
        <dbReference type="ARBA" id="ARBA00022827"/>
    </source>
</evidence>
<dbReference type="InterPro" id="IPR006091">
    <property type="entry name" value="Acyl-CoA_Oxase/DH_mid-dom"/>
</dbReference>
<feature type="domain" description="Acyl-CoA dehydrogenase/oxidase C-terminal" evidence="8">
    <location>
        <begin position="255"/>
        <end position="418"/>
    </location>
</feature>
<comment type="similarity">
    <text evidence="2 7">Belongs to the acyl-CoA dehydrogenase family.</text>
</comment>
<dbReference type="InterPro" id="IPR036250">
    <property type="entry name" value="AcylCo_DH-like_C"/>
</dbReference>
<dbReference type="AlphaFoldDB" id="A0A5R9GDD2"/>
<dbReference type="InterPro" id="IPR009075">
    <property type="entry name" value="AcylCo_DH/oxidase_C"/>
</dbReference>
<dbReference type="Gene3D" id="1.10.540.10">
    <property type="entry name" value="Acyl-CoA dehydrogenase/oxidase, N-terminal domain"/>
    <property type="match status" value="1"/>
</dbReference>
<dbReference type="EMBL" id="VCIW01000006">
    <property type="protein sequence ID" value="TLS52100.1"/>
    <property type="molecule type" value="Genomic_DNA"/>
</dbReference>
<evidence type="ECO:0000256" key="1">
    <source>
        <dbReference type="ARBA" id="ARBA00001974"/>
    </source>
</evidence>
<evidence type="ECO:0000256" key="6">
    <source>
        <dbReference type="ARBA" id="ARBA00052546"/>
    </source>
</evidence>
<dbReference type="InterPro" id="IPR046373">
    <property type="entry name" value="Acyl-CoA_Oxase/DH_mid-dom_sf"/>
</dbReference>
<feature type="domain" description="Acyl-CoA oxidase/dehydrogenase middle" evidence="9">
    <location>
        <begin position="150"/>
        <end position="243"/>
    </location>
</feature>
<dbReference type="PANTHER" id="PTHR43884">
    <property type="entry name" value="ACYL-COA DEHYDROGENASE"/>
    <property type="match status" value="1"/>
</dbReference>
<dbReference type="InterPro" id="IPR006089">
    <property type="entry name" value="Acyl-CoA_DH_CS"/>
</dbReference>
<dbReference type="GO" id="GO:0003995">
    <property type="term" value="F:acyl-CoA dehydrogenase activity"/>
    <property type="evidence" value="ECO:0007669"/>
    <property type="project" value="InterPro"/>
</dbReference>
<dbReference type="PROSITE" id="PS00073">
    <property type="entry name" value="ACYL_COA_DH_2"/>
    <property type="match status" value="1"/>
</dbReference>
<comment type="catalytic activity">
    <reaction evidence="6">
        <text>a 2,3-saturated acyl-CoA + A = a 2,3-dehydroacyl-CoA + AH2</text>
        <dbReference type="Rhea" id="RHEA:48608"/>
        <dbReference type="ChEBI" id="CHEBI:13193"/>
        <dbReference type="ChEBI" id="CHEBI:17499"/>
        <dbReference type="ChEBI" id="CHEBI:60015"/>
        <dbReference type="ChEBI" id="CHEBI:65111"/>
    </reaction>
</comment>
<organism evidence="12 13">
    <name type="scientific">Paenibacillus antri</name>
    <dbReference type="NCBI Taxonomy" id="2582848"/>
    <lineage>
        <taxon>Bacteria</taxon>
        <taxon>Bacillati</taxon>
        <taxon>Bacillota</taxon>
        <taxon>Bacilli</taxon>
        <taxon>Bacillales</taxon>
        <taxon>Paenibacillaceae</taxon>
        <taxon>Paenibacillus</taxon>
    </lineage>
</organism>
<evidence type="ECO:0000256" key="3">
    <source>
        <dbReference type="ARBA" id="ARBA00022630"/>
    </source>
</evidence>
<evidence type="ECO:0000259" key="10">
    <source>
        <dbReference type="Pfam" id="PF02771"/>
    </source>
</evidence>
<evidence type="ECO:0000256" key="7">
    <source>
        <dbReference type="RuleBase" id="RU362125"/>
    </source>
</evidence>
<dbReference type="Proteomes" id="UP000309676">
    <property type="component" value="Unassembled WGS sequence"/>
</dbReference>
<dbReference type="InterPro" id="IPR049426">
    <property type="entry name" value="Acyl-CoA-dh-like_C"/>
</dbReference>
<comment type="cofactor">
    <cofactor evidence="1 7">
        <name>FAD</name>
        <dbReference type="ChEBI" id="CHEBI:57692"/>
    </cofactor>
</comment>
<keyword evidence="13" id="KW-1185">Reference proteome</keyword>
<evidence type="ECO:0000259" key="8">
    <source>
        <dbReference type="Pfam" id="PF00441"/>
    </source>
</evidence>
<evidence type="ECO:0000259" key="11">
    <source>
        <dbReference type="Pfam" id="PF21263"/>
    </source>
</evidence>
<dbReference type="Pfam" id="PF00441">
    <property type="entry name" value="Acyl-CoA_dh_1"/>
    <property type="match status" value="1"/>
</dbReference>
<dbReference type="FunFam" id="1.20.140.10:FF:000019">
    <property type="entry name" value="Acyl-CoA dehydrogenase"/>
    <property type="match status" value="1"/>
</dbReference>
<dbReference type="FunFam" id="1.10.540.10:FF:000001">
    <property type="entry name" value="Very long-chain-specific acyl-CoA dehydrogenase, mitochondrial"/>
    <property type="match status" value="1"/>
</dbReference>
<evidence type="ECO:0000256" key="5">
    <source>
        <dbReference type="ARBA" id="ARBA00023002"/>
    </source>
</evidence>
<accession>A0A5R9GDD2</accession>
<protein>
    <submittedName>
        <fullName evidence="12">Acyl-CoA dehydrogenase</fullName>
    </submittedName>
</protein>
<dbReference type="Pfam" id="PF02770">
    <property type="entry name" value="Acyl-CoA_dh_M"/>
    <property type="match status" value="1"/>
</dbReference>
<evidence type="ECO:0000259" key="9">
    <source>
        <dbReference type="Pfam" id="PF02770"/>
    </source>
</evidence>
<keyword evidence="5 7" id="KW-0560">Oxidoreductase</keyword>
<dbReference type="PANTHER" id="PTHR43884:SF12">
    <property type="entry name" value="ISOVALERYL-COA DEHYDROGENASE, MITOCHONDRIAL-RELATED"/>
    <property type="match status" value="1"/>
</dbReference>
<comment type="caution">
    <text evidence="12">The sequence shown here is derived from an EMBL/GenBank/DDBJ whole genome shotgun (WGS) entry which is preliminary data.</text>
</comment>